<dbReference type="GO" id="GO:0015217">
    <property type="term" value="F:ADP transmembrane transporter activity"/>
    <property type="evidence" value="ECO:0007669"/>
    <property type="project" value="TreeGrafter"/>
</dbReference>
<evidence type="ECO:0000256" key="1">
    <source>
        <dbReference type="ARBA" id="ARBA00004141"/>
    </source>
</evidence>
<keyword evidence="5" id="KW-0677">Repeat</keyword>
<evidence type="ECO:0000256" key="4">
    <source>
        <dbReference type="ARBA" id="ARBA00022692"/>
    </source>
</evidence>
<keyword evidence="3" id="KW-0813">Transport</keyword>
<feature type="region of interest" description="Disordered" evidence="10">
    <location>
        <begin position="250"/>
        <end position="279"/>
    </location>
</feature>
<evidence type="ECO:0000313" key="11">
    <source>
        <dbReference type="EMBL" id="CAG8951323.1"/>
    </source>
</evidence>
<dbReference type="OrthoDB" id="18574at2759"/>
<sequence>MPPNPCQKEASAKKGRNQHTGPRNPSTPPEKKDPFEGTIRGTKRKNEHYDHSNTPRKAEVLSIVRWEDSKPFKKRAKREDIFKFCGVSETRGYAIIQEKEGQLPATARTFHNDPRKEETRGSKSQLTEEHLKKLEDLITSNGFDGRALSWDALAEELEVPGRKEGTYLSGKTIQRHMRERGWKHCIACRKHWLSDDTCDRRVEWAKYMLEKYPEKEDWWKVLFSDEVHFSFGPQGRIYILRRPSERNCPDCIQQQQQKKKKRKSKSKGKSTKEGDEVGEEPDLDYKLHAWAAIGHDYKSELVFYDAGNSNGKMTAECYISQILEPYILPLVKEGRDFVLEEDGDSGHGYGKGKKGNMVRKWKEDNKVKTYKNCSSSPDITPVENTWTVPKAHIRKFPHNDIETLRELALEGWAKLSQETINKWVDEMPQRLQDDAFDLYHKQQRSPLTSILNGPALPALGHALAGSTGTAISNIAIYPLNLVITRLQVQRQLRNSSSGSDEGYKSVADAFTRIYEKEGGVKALYKGVVTDTGKSVLDSFLFFLVYNYLRTERVKKNGGKGGLPAFEELVVGSLAGAASKLCTTPIANVVTRKQTASLLSSRSSAGSGGRDPTTKEIIDEIREEKGLQGFWSGYSASLVLTLNPSLTFFLYEMFKRTLLPRSKREDPGAQITFLMAAISKAIASTITYPFSVAKTRAQVSSSPPVDPASASHLKTDISSIENKTDAKNAGREVKRVVKRSTVFNTILRIYREEGLEGCYEGVWGEILKGFLGHGITMIVKERVHQLIIQAYYWVLRSLNKYPSPSELASQASQAATSATNSVSEKVGNVVTSGKEGVNSTIEGVSNVITSGSQTVSSSVSSGAERVGNLGTNAVSGAKTGEKMASEEAGHLLGNAREMLGDKLVQVGSEIKAKDE</sequence>
<dbReference type="EMBL" id="CAJVRL010000041">
    <property type="protein sequence ID" value="CAG8951323.1"/>
    <property type="molecule type" value="Genomic_DNA"/>
</dbReference>
<evidence type="ECO:0000256" key="8">
    <source>
        <dbReference type="ARBA" id="ARBA00023136"/>
    </source>
</evidence>
<evidence type="ECO:0000256" key="6">
    <source>
        <dbReference type="ARBA" id="ARBA00022792"/>
    </source>
</evidence>
<dbReference type="InterPro" id="IPR036397">
    <property type="entry name" value="RNaseH_sf"/>
</dbReference>
<dbReference type="PANTHER" id="PTHR45939">
    <property type="entry name" value="PEROXISOMAL MEMBRANE PROTEIN PMP34-RELATED"/>
    <property type="match status" value="1"/>
</dbReference>
<comment type="similarity">
    <text evidence="2">Belongs to the mitochondrial carrier (TC 2.A.29) family.</text>
</comment>
<evidence type="ECO:0008006" key="13">
    <source>
        <dbReference type="Google" id="ProtNLM"/>
    </source>
</evidence>
<evidence type="ECO:0000256" key="3">
    <source>
        <dbReference type="ARBA" id="ARBA00022448"/>
    </source>
</evidence>
<comment type="caution">
    <text evidence="11">The sequence shown here is derived from an EMBL/GenBank/DDBJ whole genome shotgun (WGS) entry which is preliminary data.</text>
</comment>
<dbReference type="InterPro" id="IPR052217">
    <property type="entry name" value="Mito/Peroxisomal_Carrier"/>
</dbReference>
<evidence type="ECO:0000256" key="2">
    <source>
        <dbReference type="ARBA" id="ARBA00006375"/>
    </source>
</evidence>
<dbReference type="Proteomes" id="UP000696280">
    <property type="component" value="Unassembled WGS sequence"/>
</dbReference>
<keyword evidence="8 9" id="KW-0472">Membrane</keyword>
<evidence type="ECO:0000256" key="10">
    <source>
        <dbReference type="SAM" id="MobiDB-lite"/>
    </source>
</evidence>
<evidence type="ECO:0000256" key="7">
    <source>
        <dbReference type="ARBA" id="ARBA00022989"/>
    </source>
</evidence>
<dbReference type="AlphaFoldDB" id="A0A9N9PQA1"/>
<name>A0A9N9PQA1_9HELO</name>
<feature type="compositionally biased region" description="Basic residues" evidence="10">
    <location>
        <begin position="257"/>
        <end position="269"/>
    </location>
</feature>
<comment type="subcellular location">
    <subcellularLocation>
        <location evidence="1">Membrane</location>
        <topology evidence="1">Multi-pass membrane protein</topology>
    </subcellularLocation>
</comment>
<accession>A0A9N9PQA1</accession>
<dbReference type="Gene3D" id="1.50.40.10">
    <property type="entry name" value="Mitochondrial carrier domain"/>
    <property type="match status" value="1"/>
</dbReference>
<gene>
    <name evidence="11" type="ORF">HYFRA_00008073</name>
</gene>
<evidence type="ECO:0000313" key="12">
    <source>
        <dbReference type="Proteomes" id="UP000696280"/>
    </source>
</evidence>
<feature type="compositionally biased region" description="Basic and acidic residues" evidence="10">
    <location>
        <begin position="110"/>
        <end position="126"/>
    </location>
</feature>
<proteinExistence type="inferred from homology"/>
<keyword evidence="6" id="KW-0999">Mitochondrion inner membrane</keyword>
<evidence type="ECO:0000256" key="5">
    <source>
        <dbReference type="ARBA" id="ARBA00022737"/>
    </source>
</evidence>
<feature type="repeat" description="Solcar" evidence="9">
    <location>
        <begin position="456"/>
        <end position="551"/>
    </location>
</feature>
<dbReference type="Gene3D" id="3.30.420.10">
    <property type="entry name" value="Ribonuclease H-like superfamily/Ribonuclease H"/>
    <property type="match status" value="1"/>
</dbReference>
<dbReference type="InterPro" id="IPR018108">
    <property type="entry name" value="MCP_transmembrane"/>
</dbReference>
<dbReference type="Pfam" id="PF00153">
    <property type="entry name" value="Mito_carr"/>
    <property type="match status" value="3"/>
</dbReference>
<keyword evidence="6" id="KW-0496">Mitochondrion</keyword>
<reference evidence="11" key="1">
    <citation type="submission" date="2021-07" db="EMBL/GenBank/DDBJ databases">
        <authorList>
            <person name="Durling M."/>
        </authorList>
    </citation>
    <scope>NUCLEOTIDE SEQUENCE</scope>
</reference>
<feature type="region of interest" description="Disordered" evidence="10">
    <location>
        <begin position="104"/>
        <end position="126"/>
    </location>
</feature>
<dbReference type="GO" id="GO:0016020">
    <property type="term" value="C:membrane"/>
    <property type="evidence" value="ECO:0007669"/>
    <property type="project" value="UniProtKB-SubCell"/>
</dbReference>
<dbReference type="GO" id="GO:0003676">
    <property type="term" value="F:nucleic acid binding"/>
    <property type="evidence" value="ECO:0007669"/>
    <property type="project" value="InterPro"/>
</dbReference>
<evidence type="ECO:0000256" key="9">
    <source>
        <dbReference type="PROSITE-ProRule" id="PRU00282"/>
    </source>
</evidence>
<feature type="repeat" description="Solcar" evidence="9">
    <location>
        <begin position="562"/>
        <end position="656"/>
    </location>
</feature>
<feature type="compositionally biased region" description="Basic and acidic residues" evidence="10">
    <location>
        <begin position="47"/>
        <end position="56"/>
    </location>
</feature>
<organism evidence="11 12">
    <name type="scientific">Hymenoscyphus fraxineus</name>
    <dbReference type="NCBI Taxonomy" id="746836"/>
    <lineage>
        <taxon>Eukaryota</taxon>
        <taxon>Fungi</taxon>
        <taxon>Dikarya</taxon>
        <taxon>Ascomycota</taxon>
        <taxon>Pezizomycotina</taxon>
        <taxon>Leotiomycetes</taxon>
        <taxon>Helotiales</taxon>
        <taxon>Helotiaceae</taxon>
        <taxon>Hymenoscyphus</taxon>
    </lineage>
</organism>
<dbReference type="SUPFAM" id="SSF103506">
    <property type="entry name" value="Mitochondrial carrier"/>
    <property type="match status" value="1"/>
</dbReference>
<keyword evidence="7" id="KW-1133">Transmembrane helix</keyword>
<protein>
    <recommendedName>
        <fullName evidence="13">Mitochondrial carrier</fullName>
    </recommendedName>
</protein>
<dbReference type="PANTHER" id="PTHR45939:SF2">
    <property type="entry name" value="CARRIER PROTEIN, PUTATIVE (AFU_ORTHOLOGUE AFUA_2G13870)-RELATED"/>
    <property type="match status" value="1"/>
</dbReference>
<feature type="repeat" description="Solcar" evidence="9">
    <location>
        <begin position="666"/>
        <end position="785"/>
    </location>
</feature>
<keyword evidence="4 9" id="KW-0812">Transmembrane</keyword>
<feature type="region of interest" description="Disordered" evidence="10">
    <location>
        <begin position="1"/>
        <end position="56"/>
    </location>
</feature>
<dbReference type="PROSITE" id="PS50920">
    <property type="entry name" value="SOLCAR"/>
    <property type="match status" value="3"/>
</dbReference>
<keyword evidence="12" id="KW-1185">Reference proteome</keyword>
<dbReference type="InterPro" id="IPR023395">
    <property type="entry name" value="MCP_dom_sf"/>
</dbReference>